<evidence type="ECO:0000256" key="1">
    <source>
        <dbReference type="SAM" id="MobiDB-lite"/>
    </source>
</evidence>
<dbReference type="EMBL" id="BARS01046655">
    <property type="protein sequence ID" value="GAG31500.1"/>
    <property type="molecule type" value="Genomic_DNA"/>
</dbReference>
<sequence length="44" mass="4653">MGVPREQKVHTTGRQPEYGRGVVGQKDGGPDLQSATKGGVEVFV</sequence>
<reference evidence="2" key="1">
    <citation type="journal article" date="2014" name="Front. Microbiol.">
        <title>High frequency of phylogenetically diverse reductive dehalogenase-homologous genes in deep subseafloor sedimentary metagenomes.</title>
        <authorList>
            <person name="Kawai M."/>
            <person name="Futagami T."/>
            <person name="Toyoda A."/>
            <person name="Takaki Y."/>
            <person name="Nishi S."/>
            <person name="Hori S."/>
            <person name="Arai W."/>
            <person name="Tsubouchi T."/>
            <person name="Morono Y."/>
            <person name="Uchiyama I."/>
            <person name="Ito T."/>
            <person name="Fujiyama A."/>
            <person name="Inagaki F."/>
            <person name="Takami H."/>
        </authorList>
    </citation>
    <scope>NUCLEOTIDE SEQUENCE</scope>
    <source>
        <strain evidence="2">Expedition CK06-06</strain>
    </source>
</reference>
<feature type="non-terminal residue" evidence="2">
    <location>
        <position position="44"/>
    </location>
</feature>
<feature type="region of interest" description="Disordered" evidence="1">
    <location>
        <begin position="1"/>
        <end position="44"/>
    </location>
</feature>
<proteinExistence type="predicted"/>
<evidence type="ECO:0000313" key="2">
    <source>
        <dbReference type="EMBL" id="GAG31500.1"/>
    </source>
</evidence>
<dbReference type="AlphaFoldDB" id="X0WLI7"/>
<comment type="caution">
    <text evidence="2">The sequence shown here is derived from an EMBL/GenBank/DDBJ whole genome shotgun (WGS) entry which is preliminary data.</text>
</comment>
<accession>X0WLI7</accession>
<gene>
    <name evidence="2" type="ORF">S01H1_70185</name>
</gene>
<organism evidence="2">
    <name type="scientific">marine sediment metagenome</name>
    <dbReference type="NCBI Taxonomy" id="412755"/>
    <lineage>
        <taxon>unclassified sequences</taxon>
        <taxon>metagenomes</taxon>
        <taxon>ecological metagenomes</taxon>
    </lineage>
</organism>
<protein>
    <submittedName>
        <fullName evidence="2">Uncharacterized protein</fullName>
    </submittedName>
</protein>
<name>X0WLI7_9ZZZZ</name>